<feature type="compositionally biased region" description="Polar residues" evidence="12">
    <location>
        <begin position="556"/>
        <end position="567"/>
    </location>
</feature>
<evidence type="ECO:0000256" key="7">
    <source>
        <dbReference type="ARBA" id="ARBA00022786"/>
    </source>
</evidence>
<dbReference type="GO" id="GO:0061630">
    <property type="term" value="F:ubiquitin protein ligase activity"/>
    <property type="evidence" value="ECO:0007669"/>
    <property type="project" value="UniProtKB-UniRule"/>
</dbReference>
<dbReference type="PANTHER" id="PTHR12313">
    <property type="entry name" value="E3 UBIQUITIN-PROTEIN LIGASE RNF5-RELATED"/>
    <property type="match status" value="1"/>
</dbReference>
<comment type="subcellular location">
    <subcellularLocation>
        <location evidence="2">Endomembrane system</location>
    </subcellularLocation>
    <subcellularLocation>
        <location evidence="11">Endoplasmic reticulum membrane</location>
        <topology evidence="11">Single-pass type IV membrane protein</topology>
    </subcellularLocation>
</comment>
<evidence type="ECO:0000256" key="3">
    <source>
        <dbReference type="ARBA" id="ARBA00004906"/>
    </source>
</evidence>
<dbReference type="STRING" id="4615.A0A199VT98"/>
<dbReference type="GO" id="GO:0005789">
    <property type="term" value="C:endoplasmic reticulum membrane"/>
    <property type="evidence" value="ECO:0007669"/>
    <property type="project" value="UniProtKB-SubCell"/>
</dbReference>
<evidence type="ECO:0000256" key="10">
    <source>
        <dbReference type="PROSITE-ProRule" id="PRU00175"/>
    </source>
</evidence>
<dbReference type="FunFam" id="3.30.40.10:FF:000365">
    <property type="entry name" value="Zinc finger family protein"/>
    <property type="match status" value="1"/>
</dbReference>
<protein>
    <recommendedName>
        <fullName evidence="11">E3 ubiquitin-protein ligase RMA</fullName>
        <ecNumber evidence="11">2.3.2.27</ecNumber>
    </recommendedName>
    <alternativeName>
        <fullName evidence="11">Protein RING membrane-anchor</fullName>
    </alternativeName>
    <alternativeName>
        <fullName evidence="11">RING-type E3 ubiquitin transferase RMA</fullName>
    </alternativeName>
</protein>
<comment type="catalytic activity">
    <reaction evidence="1 11">
        <text>S-ubiquitinyl-[E2 ubiquitin-conjugating enzyme]-L-cysteine + [acceptor protein]-L-lysine = [E2 ubiquitin-conjugating enzyme]-L-cysteine + N(6)-ubiquitinyl-[acceptor protein]-L-lysine.</text>
        <dbReference type="EC" id="2.3.2.27"/>
    </reaction>
</comment>
<comment type="caution">
    <text evidence="14">The sequence shown here is derived from an EMBL/GenBank/DDBJ whole genome shotgun (WGS) entry which is preliminary data.</text>
</comment>
<comment type="domain">
    <text evidence="11">The RING-type zinc finger domain is responsible for E3 ligase activity.</text>
</comment>
<dbReference type="PROSITE" id="PS50089">
    <property type="entry name" value="ZF_RING_2"/>
    <property type="match status" value="1"/>
</dbReference>
<dbReference type="GO" id="GO:0006511">
    <property type="term" value="P:ubiquitin-dependent protein catabolic process"/>
    <property type="evidence" value="ECO:0007669"/>
    <property type="project" value="UniProtKB-UniRule"/>
</dbReference>
<evidence type="ECO:0000256" key="1">
    <source>
        <dbReference type="ARBA" id="ARBA00000900"/>
    </source>
</evidence>
<evidence type="ECO:0000256" key="6">
    <source>
        <dbReference type="ARBA" id="ARBA00022771"/>
    </source>
</evidence>
<evidence type="ECO:0000313" key="15">
    <source>
        <dbReference type="Proteomes" id="UP000092600"/>
    </source>
</evidence>
<feature type="region of interest" description="Disordered" evidence="12">
    <location>
        <begin position="333"/>
        <end position="366"/>
    </location>
</feature>
<evidence type="ECO:0000256" key="9">
    <source>
        <dbReference type="ARBA" id="ARBA00023136"/>
    </source>
</evidence>
<dbReference type="InterPro" id="IPR017907">
    <property type="entry name" value="Znf_RING_CS"/>
</dbReference>
<evidence type="ECO:0000256" key="2">
    <source>
        <dbReference type="ARBA" id="ARBA00004308"/>
    </source>
</evidence>
<dbReference type="InterPro" id="IPR045103">
    <property type="entry name" value="RNF5/RNF185-like"/>
</dbReference>
<keyword evidence="6 10" id="KW-0863">Zinc-finger</keyword>
<comment type="function">
    <text evidence="11">E3 ubiquitin-protein ligase.</text>
</comment>
<evidence type="ECO:0000256" key="8">
    <source>
        <dbReference type="ARBA" id="ARBA00022833"/>
    </source>
</evidence>
<feature type="region of interest" description="Disordered" evidence="12">
    <location>
        <begin position="556"/>
        <end position="603"/>
    </location>
</feature>
<accession>A0A199VT98</accession>
<dbReference type="SUPFAM" id="SSF57850">
    <property type="entry name" value="RING/U-box"/>
    <property type="match status" value="1"/>
</dbReference>
<evidence type="ECO:0000256" key="4">
    <source>
        <dbReference type="ARBA" id="ARBA00022679"/>
    </source>
</evidence>
<dbReference type="Pfam" id="PF13923">
    <property type="entry name" value="zf-C3HC4_2"/>
    <property type="match status" value="1"/>
</dbReference>
<name>A0A199VT98_ANACO</name>
<evidence type="ECO:0000256" key="11">
    <source>
        <dbReference type="RuleBase" id="RU369090"/>
    </source>
</evidence>
<dbReference type="PROSITE" id="PS00518">
    <property type="entry name" value="ZF_RING_1"/>
    <property type="match status" value="1"/>
</dbReference>
<dbReference type="CDD" id="cd16534">
    <property type="entry name" value="RING-HC_RNF5-like"/>
    <property type="match status" value="1"/>
</dbReference>
<dbReference type="EMBL" id="LSRQ01000921">
    <property type="protein sequence ID" value="OAY80218.1"/>
    <property type="molecule type" value="Genomic_DNA"/>
</dbReference>
<organism evidence="14 15">
    <name type="scientific">Ananas comosus</name>
    <name type="common">Pineapple</name>
    <name type="synonym">Ananas ananas</name>
    <dbReference type="NCBI Taxonomy" id="4615"/>
    <lineage>
        <taxon>Eukaryota</taxon>
        <taxon>Viridiplantae</taxon>
        <taxon>Streptophyta</taxon>
        <taxon>Embryophyta</taxon>
        <taxon>Tracheophyta</taxon>
        <taxon>Spermatophyta</taxon>
        <taxon>Magnoliopsida</taxon>
        <taxon>Liliopsida</taxon>
        <taxon>Poales</taxon>
        <taxon>Bromeliaceae</taxon>
        <taxon>Bromelioideae</taxon>
        <taxon>Ananas</taxon>
    </lineage>
</organism>
<keyword evidence="9" id="KW-0472">Membrane</keyword>
<dbReference type="SMART" id="SM00184">
    <property type="entry name" value="RING"/>
    <property type="match status" value="1"/>
</dbReference>
<dbReference type="GO" id="GO:0008270">
    <property type="term" value="F:zinc ion binding"/>
    <property type="evidence" value="ECO:0007669"/>
    <property type="project" value="UniProtKB-KW"/>
</dbReference>
<keyword evidence="4 11" id="KW-0808">Transferase</keyword>
<keyword evidence="8 11" id="KW-0862">Zinc</keyword>
<keyword evidence="7 11" id="KW-0833">Ubl conjugation pathway</keyword>
<comment type="pathway">
    <text evidence="3 11">Protein modification; protein ubiquitination.</text>
</comment>
<gene>
    <name evidence="14" type="ORF">ACMD2_09682</name>
</gene>
<evidence type="ECO:0000256" key="5">
    <source>
        <dbReference type="ARBA" id="ARBA00022723"/>
    </source>
</evidence>
<feature type="compositionally biased region" description="Basic and acidic residues" evidence="12">
    <location>
        <begin position="343"/>
        <end position="354"/>
    </location>
</feature>
<evidence type="ECO:0000256" key="12">
    <source>
        <dbReference type="SAM" id="MobiDB-lite"/>
    </source>
</evidence>
<dbReference type="InterPro" id="IPR001841">
    <property type="entry name" value="Znf_RING"/>
</dbReference>
<dbReference type="AlphaFoldDB" id="A0A199VT98"/>
<dbReference type="Proteomes" id="UP000092600">
    <property type="component" value="Unassembled WGS sequence"/>
</dbReference>
<keyword evidence="5 11" id="KW-0479">Metal-binding</keyword>
<feature type="region of interest" description="Disordered" evidence="12">
    <location>
        <begin position="20"/>
        <end position="50"/>
    </location>
</feature>
<evidence type="ECO:0000313" key="14">
    <source>
        <dbReference type="EMBL" id="OAY80218.1"/>
    </source>
</evidence>
<evidence type="ECO:0000259" key="13">
    <source>
        <dbReference type="PROSITE" id="PS50089"/>
    </source>
</evidence>
<reference evidence="14 15" key="1">
    <citation type="journal article" date="2016" name="DNA Res.">
        <title>The draft genome of MD-2 pineapple using hybrid error correction of long reads.</title>
        <authorList>
            <person name="Redwan R.M."/>
            <person name="Saidin A."/>
            <person name="Kumar S.V."/>
        </authorList>
    </citation>
    <scope>NUCLEOTIDE SEQUENCE [LARGE SCALE GENOMIC DNA]</scope>
    <source>
        <strain evidence="15">cv. MD2</strain>
        <tissue evidence="14">Leaf</tissue>
    </source>
</reference>
<dbReference type="GO" id="GO:0016567">
    <property type="term" value="P:protein ubiquitination"/>
    <property type="evidence" value="ECO:0007669"/>
    <property type="project" value="UniProtKB-UniPathway"/>
</dbReference>
<dbReference type="Gene3D" id="3.30.40.10">
    <property type="entry name" value="Zinc/RING finger domain, C3HC4 (zinc finger)"/>
    <property type="match status" value="1"/>
</dbReference>
<dbReference type="EC" id="2.3.2.27" evidence="11"/>
<sequence>MMEEEGNDSRIRRMDVNLYLGLPHSPRPRRPDLGSDLSLNSLPMPAVDDRQPLVEMPVMSELSDPHPPYSPSHSAYSPTLPAMNVNPTPSPEYTPYFPSYEPYNNSSYAPIQLPIVNEIDESNADEPIAIDGSSHMPYSPPYVPPTSTYSPHYAPPPTTPDEVAFSFYPAPHIHAGEFLGENSGSSSRNELHRSPELRFRRLIESSHRSRSRRFRSSVSFAGERSSFGSPSTPTEQLIMNVSSPQGSVECTRKDKVSVESIAVEASEEEAEEKNRSAANFECNICLDMATEPVVTSCGHLFCWPCLYQWLHVHSDHNECPVCKGEVTESKITPIYGRGSSENSAEKKFKGEGESGLKIPPRPRGNRVESLRQQFRPISRRLGEGIASSWRRLLDHQMRYGSGRLEGQADPALQEILDGAHRRAITRLRARTLLREEVNRNSGSISGSVNGDIGLPPGNSALNPVGSTSSSLFRDGIDLWQRFSLYGIANTERLAAITADLGRVVGQFASISNRYGASTSSANPPNSEPPAAAHDVGAALGADQVSASSTMATIQGEVTISDNPSEPNSAGSSRAHRRRGRSGTSGSLDVDGGALHACKRRRLN</sequence>
<dbReference type="InterPro" id="IPR013083">
    <property type="entry name" value="Znf_RING/FYVE/PHD"/>
</dbReference>
<keyword evidence="11" id="KW-0256">Endoplasmic reticulum</keyword>
<proteinExistence type="predicted"/>
<feature type="domain" description="RING-type" evidence="13">
    <location>
        <begin position="282"/>
        <end position="323"/>
    </location>
</feature>
<dbReference type="UniPathway" id="UPA00143"/>